<dbReference type="InterPro" id="IPR009057">
    <property type="entry name" value="Homeodomain-like_sf"/>
</dbReference>
<feature type="domain" description="C2H2-type" evidence="13">
    <location>
        <begin position="995"/>
        <end position="1022"/>
    </location>
</feature>
<feature type="compositionally biased region" description="Acidic residues" evidence="11">
    <location>
        <begin position="764"/>
        <end position="775"/>
    </location>
</feature>
<feature type="domain" description="C2H2-type" evidence="13">
    <location>
        <begin position="260"/>
        <end position="294"/>
    </location>
</feature>
<feature type="compositionally biased region" description="Pro residues" evidence="11">
    <location>
        <begin position="375"/>
        <end position="386"/>
    </location>
</feature>
<dbReference type="Proteomes" id="UP001234178">
    <property type="component" value="Unassembled WGS sequence"/>
</dbReference>
<feature type="region of interest" description="Disordered" evidence="11">
    <location>
        <begin position="141"/>
        <end position="163"/>
    </location>
</feature>
<dbReference type="InterPro" id="IPR036236">
    <property type="entry name" value="Znf_C2H2_sf"/>
</dbReference>
<keyword evidence="6 9" id="KW-0238">DNA-binding</keyword>
<evidence type="ECO:0000256" key="7">
    <source>
        <dbReference type="ARBA" id="ARBA00023242"/>
    </source>
</evidence>
<keyword evidence="9 10" id="KW-0371">Homeobox</keyword>
<feature type="compositionally biased region" description="Basic and acidic residues" evidence="11">
    <location>
        <begin position="906"/>
        <end position="917"/>
    </location>
</feature>
<dbReference type="Pfam" id="PF00046">
    <property type="entry name" value="Homeodomain"/>
    <property type="match status" value="1"/>
</dbReference>
<feature type="domain" description="C2H2-type" evidence="13">
    <location>
        <begin position="1023"/>
        <end position="1051"/>
    </location>
</feature>
<feature type="domain" description="C2H2-type" evidence="13">
    <location>
        <begin position="77"/>
        <end position="105"/>
    </location>
</feature>
<organism evidence="14 15">
    <name type="scientific">Daphnia magna</name>
    <dbReference type="NCBI Taxonomy" id="35525"/>
    <lineage>
        <taxon>Eukaryota</taxon>
        <taxon>Metazoa</taxon>
        <taxon>Ecdysozoa</taxon>
        <taxon>Arthropoda</taxon>
        <taxon>Crustacea</taxon>
        <taxon>Branchiopoda</taxon>
        <taxon>Diplostraca</taxon>
        <taxon>Cladocera</taxon>
        <taxon>Anomopoda</taxon>
        <taxon>Daphniidae</taxon>
        <taxon>Daphnia</taxon>
    </lineage>
</organism>
<evidence type="ECO:0000256" key="11">
    <source>
        <dbReference type="SAM" id="MobiDB-lite"/>
    </source>
</evidence>
<dbReference type="PANTHER" id="PTHR24391:SF27">
    <property type="entry name" value="ZINC FINGER PROTEIN 1"/>
    <property type="match status" value="1"/>
</dbReference>
<keyword evidence="4 8" id="KW-0863">Zinc-finger</keyword>
<feature type="domain" description="C2H2-type" evidence="13">
    <location>
        <begin position="201"/>
        <end position="228"/>
    </location>
</feature>
<proteinExistence type="predicted"/>
<gene>
    <name evidence="14" type="ORF">OUZ56_004543</name>
</gene>
<evidence type="ECO:0000256" key="4">
    <source>
        <dbReference type="ARBA" id="ARBA00022771"/>
    </source>
</evidence>
<dbReference type="PROSITE" id="PS00028">
    <property type="entry name" value="ZINC_FINGER_C2H2_1"/>
    <property type="match status" value="5"/>
</dbReference>
<dbReference type="PANTHER" id="PTHR24391">
    <property type="entry name" value="HISTONE H4 TRANSCRIPTION FACTOR-RELATED"/>
    <property type="match status" value="1"/>
</dbReference>
<feature type="domain" description="Homeobox" evidence="12">
    <location>
        <begin position="649"/>
        <end position="709"/>
    </location>
</feature>
<keyword evidence="5" id="KW-0862">Zinc</keyword>
<dbReference type="Gene3D" id="3.30.160.60">
    <property type="entry name" value="Classic Zinc Finger"/>
    <property type="match status" value="6"/>
</dbReference>
<keyword evidence="15" id="KW-1185">Reference proteome</keyword>
<evidence type="ECO:0000256" key="6">
    <source>
        <dbReference type="ARBA" id="ARBA00023125"/>
    </source>
</evidence>
<feature type="region of interest" description="Disordered" evidence="11">
    <location>
        <begin position="718"/>
        <end position="781"/>
    </location>
</feature>
<evidence type="ECO:0000256" key="10">
    <source>
        <dbReference type="RuleBase" id="RU000682"/>
    </source>
</evidence>
<evidence type="ECO:0000256" key="3">
    <source>
        <dbReference type="ARBA" id="ARBA00022737"/>
    </source>
</evidence>
<accession>A0ABQ9YQ43</accession>
<evidence type="ECO:0000256" key="8">
    <source>
        <dbReference type="PROSITE-ProRule" id="PRU00042"/>
    </source>
</evidence>
<feature type="region of interest" description="Disordered" evidence="11">
    <location>
        <begin position="878"/>
        <end position="950"/>
    </location>
</feature>
<keyword evidence="7 9" id="KW-0539">Nucleus</keyword>
<evidence type="ECO:0000259" key="12">
    <source>
        <dbReference type="PROSITE" id="PS50071"/>
    </source>
</evidence>
<evidence type="ECO:0000256" key="9">
    <source>
        <dbReference type="PROSITE-ProRule" id="PRU00108"/>
    </source>
</evidence>
<dbReference type="Gene3D" id="1.10.10.60">
    <property type="entry name" value="Homeodomain-like"/>
    <property type="match status" value="1"/>
</dbReference>
<dbReference type="CDD" id="cd00086">
    <property type="entry name" value="homeodomain"/>
    <property type="match status" value="1"/>
</dbReference>
<dbReference type="EMBL" id="JAOYFB010000001">
    <property type="protein sequence ID" value="KAK4002738.1"/>
    <property type="molecule type" value="Genomic_DNA"/>
</dbReference>
<dbReference type="SMART" id="SM00355">
    <property type="entry name" value="ZnF_C2H2"/>
    <property type="match status" value="8"/>
</dbReference>
<feature type="region of interest" description="Disordered" evidence="11">
    <location>
        <begin position="574"/>
        <end position="611"/>
    </location>
</feature>
<evidence type="ECO:0008006" key="16">
    <source>
        <dbReference type="Google" id="ProtNLM"/>
    </source>
</evidence>
<dbReference type="Pfam" id="PF00096">
    <property type="entry name" value="zf-C2H2"/>
    <property type="match status" value="5"/>
</dbReference>
<feature type="domain" description="C2H2-type" evidence="13">
    <location>
        <begin position="173"/>
        <end position="200"/>
    </location>
</feature>
<feature type="domain" description="C2H2-type" evidence="13">
    <location>
        <begin position="967"/>
        <end position="994"/>
    </location>
</feature>
<dbReference type="InterPro" id="IPR001356">
    <property type="entry name" value="HD"/>
</dbReference>
<comment type="caution">
    <text evidence="14">The sequence shown here is derived from an EMBL/GenBank/DDBJ whole genome shotgun (WGS) entry which is preliminary data.</text>
</comment>
<dbReference type="SUPFAM" id="SSF57667">
    <property type="entry name" value="beta-beta-alpha zinc fingers"/>
    <property type="match status" value="4"/>
</dbReference>
<dbReference type="InterPro" id="IPR051574">
    <property type="entry name" value="ZnF_E-box_Homeobox"/>
</dbReference>
<evidence type="ECO:0000259" key="13">
    <source>
        <dbReference type="PROSITE" id="PS50157"/>
    </source>
</evidence>
<feature type="domain" description="C2H2-type" evidence="13">
    <location>
        <begin position="232"/>
        <end position="259"/>
    </location>
</feature>
<keyword evidence="2" id="KW-0479">Metal-binding</keyword>
<feature type="compositionally biased region" description="Polar residues" evidence="11">
    <location>
        <begin position="741"/>
        <end position="751"/>
    </location>
</feature>
<dbReference type="SUPFAM" id="SSF46689">
    <property type="entry name" value="Homeodomain-like"/>
    <property type="match status" value="1"/>
</dbReference>
<evidence type="ECO:0000256" key="1">
    <source>
        <dbReference type="ARBA" id="ARBA00004123"/>
    </source>
</evidence>
<protein>
    <recommendedName>
        <fullName evidence="16">Zinc finger E-box-binding homeobox protein zag-1</fullName>
    </recommendedName>
</protein>
<evidence type="ECO:0000313" key="15">
    <source>
        <dbReference type="Proteomes" id="UP001234178"/>
    </source>
</evidence>
<keyword evidence="3" id="KW-0677">Repeat</keyword>
<feature type="DNA-binding region" description="Homeobox" evidence="9">
    <location>
        <begin position="651"/>
        <end position="710"/>
    </location>
</feature>
<evidence type="ECO:0000256" key="5">
    <source>
        <dbReference type="ARBA" id="ARBA00022833"/>
    </source>
</evidence>
<dbReference type="SMART" id="SM00389">
    <property type="entry name" value="HOX"/>
    <property type="match status" value="1"/>
</dbReference>
<comment type="subcellular location">
    <subcellularLocation>
        <location evidence="1 9 10">Nucleus</location>
    </subcellularLocation>
</comment>
<sequence>MDYRQLLLSQANALAAAGCYDGGGGYSSASSSAAAAVAYNQSAAARTYSYRLWTLANVLTDPWPSTGRQEVVAEYFAKCWLCSKGFPSPAVLREHLQNVHHESAAAIAAAMAALQQQQPQPQQQQSLAASGVQNSIQPVTSVPVTTSTSSSSTSSSLSSSSSTAIHQLQRHPHACLQCSATFAERDELERHELTHSPTAQVSCGVCHKNFANVYRLQRHMISHDESAGLRKFKCTYCDKAFKFKHHLKEHVRIHSGEKPFECANCGKRFSHSGSYSSHMTSKKCLILNSRNSRPRLPVMDQKPVASSLAPAAPLRAPSPVIGRRSSTPTATGVSKLNSNNSFNNVVNRHVNGYASVMGYPNPYEPPKSVNAGVNPPGPPPPPPPPAPHYFNNIPGMGYNSPGLAHLHQYLVAAHLAHPLRNVPLPVHSNNSSTSPVYKDVDPVALAAELDRKRKRSDSGIEDSTTKFVTDSKLGRYNQQNDAITTGHQSPAEIEKVKKILETVNANVTRQLLEASVQRVKNVQHGHYIHHPLSSSPHENKHHDYSEGLAAKMEDDNRRVQVSPNITPGLEDMIEEVPDTDDQPSVPHQGAADDDMREDAASETGTDDSGLVMALDQDSVTGQRDENNPSNNNHGVGHLNAGFSLGGMVKTSERTRSTISEDKAAVLKRYFAQQPRPKRDEINRLSRELNFPPRVIQVWFQNARARDRREALFNVVHGNDSFQSRPSNGHGPTTEHYANPHFSAQPTDLSSTAEHEDLDESRNVEEEEEEEEENEQPLDLTVKRIESESHAVVQRPQFRETPGVVENGMKMERNLTGTSELTVSVSVKENGVVHPKKRNWIKMEEEDDSFPHEIEEWKKTFAAGLHCGVQRCFNGKLSPQSSDISGAEEETLKRSSLGPVGSCDEGSESRDTSGDDGGHTTPTTSITARSGKKAKFGSGGSVTGGVKSLTPAPSTVAMAVGDNSEGLYSCDQCDKSFSKLSSLTRHKYEHSGQRPYQCDMCPKAFKHKHHLTEHKRLHSGEKPFQCQKCLKRFSHSGSYSQHMNHRFSYCRPCPASS</sequence>
<dbReference type="InterPro" id="IPR013087">
    <property type="entry name" value="Znf_C2H2_type"/>
</dbReference>
<evidence type="ECO:0000313" key="14">
    <source>
        <dbReference type="EMBL" id="KAK4002738.1"/>
    </source>
</evidence>
<feature type="region of interest" description="Disordered" evidence="11">
    <location>
        <begin position="315"/>
        <end position="336"/>
    </location>
</feature>
<name>A0ABQ9YQ43_9CRUS</name>
<dbReference type="PROSITE" id="PS50157">
    <property type="entry name" value="ZINC_FINGER_C2H2_2"/>
    <property type="match status" value="8"/>
</dbReference>
<reference evidence="14 15" key="1">
    <citation type="journal article" date="2023" name="Nucleic Acids Res.">
        <title>The hologenome of Daphnia magna reveals possible DNA methylation and microbiome-mediated evolution of the host genome.</title>
        <authorList>
            <person name="Chaturvedi A."/>
            <person name="Li X."/>
            <person name="Dhandapani V."/>
            <person name="Marshall H."/>
            <person name="Kissane S."/>
            <person name="Cuenca-Cambronero M."/>
            <person name="Asole G."/>
            <person name="Calvet F."/>
            <person name="Ruiz-Romero M."/>
            <person name="Marangio P."/>
            <person name="Guigo R."/>
            <person name="Rago D."/>
            <person name="Mirbahai L."/>
            <person name="Eastwood N."/>
            <person name="Colbourne J.K."/>
            <person name="Zhou J."/>
            <person name="Mallon E."/>
            <person name="Orsini L."/>
        </authorList>
    </citation>
    <scope>NUCLEOTIDE SEQUENCE [LARGE SCALE GENOMIC DNA]</scope>
    <source>
        <strain evidence="14">LRV0_1</strain>
    </source>
</reference>
<dbReference type="PROSITE" id="PS50071">
    <property type="entry name" value="HOMEOBOX_2"/>
    <property type="match status" value="1"/>
</dbReference>
<evidence type="ECO:0000256" key="2">
    <source>
        <dbReference type="ARBA" id="ARBA00022723"/>
    </source>
</evidence>
<feature type="compositionally biased region" description="Polar residues" evidence="11">
    <location>
        <begin position="719"/>
        <end position="730"/>
    </location>
</feature>
<feature type="region of interest" description="Disordered" evidence="11">
    <location>
        <begin position="367"/>
        <end position="386"/>
    </location>
</feature>
<dbReference type="PROSITE" id="PS51257">
    <property type="entry name" value="PROKAR_LIPOPROTEIN"/>
    <property type="match status" value="1"/>
</dbReference>